<sequence length="125" mass="13653">MSHVRVQVEFTPLAEDDEFVLDQLTEELARDLGEIGEVERIAMTAAPDSKGVAELALGTLTVLTSVDPGYIQALVDVVAAFLRRNAGRRAHLRVGEIELTIDQPTASETAELIRTVQAAIERSQR</sequence>
<evidence type="ECO:0000313" key="1">
    <source>
        <dbReference type="EMBL" id="BCJ64345.1"/>
    </source>
</evidence>
<dbReference type="EMBL" id="AP023359">
    <property type="protein sequence ID" value="BCJ64345.1"/>
    <property type="molecule type" value="Genomic_DNA"/>
</dbReference>
<evidence type="ECO:0000313" key="2">
    <source>
        <dbReference type="Proteomes" id="UP000680866"/>
    </source>
</evidence>
<reference evidence="1" key="1">
    <citation type="submission" date="2020-08" db="EMBL/GenBank/DDBJ databases">
        <title>Whole genome shotgun sequence of Polymorphospora rubra NBRC 101157.</title>
        <authorList>
            <person name="Komaki H."/>
            <person name="Tamura T."/>
        </authorList>
    </citation>
    <scope>NUCLEOTIDE SEQUENCE</scope>
    <source>
        <strain evidence="1">NBRC 101157</strain>
    </source>
</reference>
<gene>
    <name evidence="1" type="ORF">Prubr_13660</name>
</gene>
<dbReference type="RefSeq" id="WP_212822603.1">
    <property type="nucleotide sequence ID" value="NZ_AP023359.1"/>
</dbReference>
<proteinExistence type="predicted"/>
<organism evidence="1 2">
    <name type="scientific">Polymorphospora rubra</name>
    <dbReference type="NCBI Taxonomy" id="338584"/>
    <lineage>
        <taxon>Bacteria</taxon>
        <taxon>Bacillati</taxon>
        <taxon>Actinomycetota</taxon>
        <taxon>Actinomycetes</taxon>
        <taxon>Micromonosporales</taxon>
        <taxon>Micromonosporaceae</taxon>
        <taxon>Polymorphospora</taxon>
    </lineage>
</organism>
<dbReference type="Proteomes" id="UP000680866">
    <property type="component" value="Chromosome"/>
</dbReference>
<keyword evidence="2" id="KW-1185">Reference proteome</keyword>
<protein>
    <submittedName>
        <fullName evidence="1">Uncharacterized protein</fullName>
    </submittedName>
</protein>
<name>A0A810MY86_9ACTN</name>
<dbReference type="KEGG" id="pry:Prubr_13660"/>
<accession>A0A810MY86</accession>
<dbReference type="AlphaFoldDB" id="A0A810MY86"/>